<accession>G9J276</accession>
<dbReference type="EMBL" id="JN797797">
    <property type="protein sequence ID" value="AEW47056.1"/>
    <property type="molecule type" value="Genomic_DNA"/>
</dbReference>
<dbReference type="GeneID" id="13828324"/>
<organism evidence="1 2">
    <name type="scientific">Bacillus phage BCP78</name>
    <dbReference type="NCBI Taxonomy" id="1126950"/>
    <lineage>
        <taxon>Viruses</taxon>
        <taxon>Duplodnaviria</taxon>
        <taxon>Heunggongvirae</taxon>
        <taxon>Uroviricota</taxon>
        <taxon>Caudoviricetes</taxon>
        <taxon>Herelleviridae</taxon>
        <taxon>Bastillevirinae</taxon>
        <taxon>Tsarbombavirus</taxon>
        <taxon>Tsarbombavirus BCP78</taxon>
    </lineage>
</organism>
<evidence type="ECO:0000313" key="2">
    <source>
        <dbReference type="Proteomes" id="UP000007863"/>
    </source>
</evidence>
<dbReference type="OrthoDB" id="24334at10239"/>
<sequence>MENEKTYKGFAALEKMKTNWLVAKGSNICAYCISGNRLWVMELDSPSKEIRVAGAGLNYFLANEFVVYKEGE</sequence>
<dbReference type="Proteomes" id="UP000007863">
    <property type="component" value="Segment"/>
</dbReference>
<evidence type="ECO:0000313" key="1">
    <source>
        <dbReference type="EMBL" id="AEW47056.1"/>
    </source>
</evidence>
<dbReference type="RefSeq" id="YP_006907884.1">
    <property type="nucleotide sequence ID" value="NC_018860.1"/>
</dbReference>
<reference evidence="1 2" key="1">
    <citation type="journal article" date="2012" name="J. Virol.">
        <title>Complete Genome Sequence of Bacillus cereus Bacteriophage BCP78.</title>
        <authorList>
            <person name="Lee J.H."/>
            <person name="Shin H."/>
            <person name="Son B."/>
            <person name="Ryu S."/>
        </authorList>
    </citation>
    <scope>NUCLEOTIDE SEQUENCE [LARGE SCALE GENOMIC DNA]</scope>
</reference>
<name>G9J276_9CAUD</name>
<protein>
    <submittedName>
        <fullName evidence="1">Uncharacterized protein</fullName>
    </submittedName>
</protein>
<proteinExistence type="predicted"/>
<gene>
    <name evidence="1" type="ORF">BCP78_0049</name>
</gene>
<keyword evidence="2" id="KW-1185">Reference proteome</keyword>
<dbReference type="KEGG" id="vg:13828324"/>